<name>A0A4R4YZX6_9ACTN</name>
<dbReference type="InterPro" id="IPR004401">
    <property type="entry name" value="YbaB/EbfC"/>
</dbReference>
<protein>
    <submittedName>
        <fullName evidence="1">YbaB/EbfC family DNA-binding protein</fullName>
    </submittedName>
</protein>
<sequence>MHEMDEATARLEHLVSTARRAEEMAAEWSTRRHVGRADEGRIVATTDAVGALVTLEISPLSRKRLDARRLADEILAAVTKAEQAAAASQDELLRGLHS</sequence>
<keyword evidence="1" id="KW-0238">DNA-binding</keyword>
<gene>
    <name evidence="1" type="ORF">E1286_11160</name>
</gene>
<dbReference type="EMBL" id="SMKQ01000023">
    <property type="protein sequence ID" value="TDD51006.1"/>
    <property type="molecule type" value="Genomic_DNA"/>
</dbReference>
<dbReference type="Proteomes" id="UP000295302">
    <property type="component" value="Unassembled WGS sequence"/>
</dbReference>
<reference evidence="1 2" key="1">
    <citation type="submission" date="2019-03" db="EMBL/GenBank/DDBJ databases">
        <title>Draft genome sequences of novel Actinobacteria.</title>
        <authorList>
            <person name="Sahin N."/>
            <person name="Ay H."/>
            <person name="Saygin H."/>
        </authorList>
    </citation>
    <scope>NUCLEOTIDE SEQUENCE [LARGE SCALE GENOMIC DNA]</scope>
    <source>
        <strain evidence="1 2">CH32</strain>
    </source>
</reference>
<organism evidence="1 2">
    <name type="scientific">Nonomuraea terrae</name>
    <dbReference type="NCBI Taxonomy" id="2530383"/>
    <lineage>
        <taxon>Bacteria</taxon>
        <taxon>Bacillati</taxon>
        <taxon>Actinomycetota</taxon>
        <taxon>Actinomycetes</taxon>
        <taxon>Streptosporangiales</taxon>
        <taxon>Streptosporangiaceae</taxon>
        <taxon>Nonomuraea</taxon>
    </lineage>
</organism>
<accession>A0A4R4YZX6</accession>
<keyword evidence="2" id="KW-1185">Reference proteome</keyword>
<dbReference type="Pfam" id="PF02575">
    <property type="entry name" value="YbaB_DNA_bd"/>
    <property type="match status" value="1"/>
</dbReference>
<dbReference type="OrthoDB" id="3540960at2"/>
<dbReference type="Gene3D" id="3.30.1310.10">
    <property type="entry name" value="Nucleoid-associated protein YbaB-like domain"/>
    <property type="match status" value="1"/>
</dbReference>
<dbReference type="SUPFAM" id="SSF82607">
    <property type="entry name" value="YbaB-like"/>
    <property type="match status" value="1"/>
</dbReference>
<comment type="caution">
    <text evidence="1">The sequence shown here is derived from an EMBL/GenBank/DDBJ whole genome shotgun (WGS) entry which is preliminary data.</text>
</comment>
<evidence type="ECO:0000313" key="2">
    <source>
        <dbReference type="Proteomes" id="UP000295302"/>
    </source>
</evidence>
<proteinExistence type="predicted"/>
<dbReference type="GO" id="GO:0003677">
    <property type="term" value="F:DNA binding"/>
    <property type="evidence" value="ECO:0007669"/>
    <property type="project" value="UniProtKB-KW"/>
</dbReference>
<dbReference type="AlphaFoldDB" id="A0A4R4YZX6"/>
<evidence type="ECO:0000313" key="1">
    <source>
        <dbReference type="EMBL" id="TDD51006.1"/>
    </source>
</evidence>
<dbReference type="InterPro" id="IPR036894">
    <property type="entry name" value="YbaB-like_sf"/>
</dbReference>